<comment type="function">
    <text evidence="21">Receptor for basic fibroblast growth factor.</text>
</comment>
<evidence type="ECO:0000256" key="17">
    <source>
        <dbReference type="ARBA" id="ARBA00023170"/>
    </source>
</evidence>
<evidence type="ECO:0000259" key="28">
    <source>
        <dbReference type="PROSITE" id="PS50268"/>
    </source>
</evidence>
<dbReference type="Proteomes" id="UP000677054">
    <property type="component" value="Unassembled WGS sequence"/>
</dbReference>
<evidence type="ECO:0000256" key="19">
    <source>
        <dbReference type="ARBA" id="ARBA00023319"/>
    </source>
</evidence>
<evidence type="ECO:0000256" key="24">
    <source>
        <dbReference type="SAM" id="MobiDB-lite"/>
    </source>
</evidence>
<evidence type="ECO:0000256" key="8">
    <source>
        <dbReference type="ARBA" id="ARBA00022729"/>
    </source>
</evidence>
<keyword evidence="15" id="KW-0829">Tyrosine-protein kinase</keyword>
<evidence type="ECO:0000256" key="13">
    <source>
        <dbReference type="ARBA" id="ARBA00022989"/>
    </source>
</evidence>
<keyword evidence="19" id="KW-0393">Immunoglobulin domain</keyword>
<accession>A0A7R8XAQ2</accession>
<feature type="transmembrane region" description="Helical" evidence="25">
    <location>
        <begin position="1146"/>
        <end position="1171"/>
    </location>
</feature>
<comment type="subcellular location">
    <subcellularLocation>
        <location evidence="1">Membrane</location>
        <topology evidence="1">Multi-pass membrane protein</topology>
    </subcellularLocation>
    <subcellularLocation>
        <location evidence="2">Membrane</location>
        <topology evidence="2">Single-pass type I membrane protein</topology>
    </subcellularLocation>
</comment>
<feature type="transmembrane region" description="Helical" evidence="25">
    <location>
        <begin position="244"/>
        <end position="264"/>
    </location>
</feature>
<dbReference type="SUPFAM" id="SSF49313">
    <property type="entry name" value="Cadherin-like"/>
    <property type="match status" value="1"/>
</dbReference>
<keyword evidence="9" id="KW-0677">Repeat</keyword>
<feature type="transmembrane region" description="Helical" evidence="25">
    <location>
        <begin position="1235"/>
        <end position="1256"/>
    </location>
</feature>
<feature type="domain" description="Cadherin" evidence="28">
    <location>
        <begin position="36"/>
        <end position="137"/>
    </location>
</feature>
<proteinExistence type="inferred from homology"/>
<dbReference type="Gene3D" id="3.30.200.20">
    <property type="entry name" value="Phosphorylase Kinase, domain 1"/>
    <property type="match status" value="1"/>
</dbReference>
<dbReference type="PROSITE" id="PS50011">
    <property type="entry name" value="PROTEIN_KINASE_DOM"/>
    <property type="match status" value="1"/>
</dbReference>
<evidence type="ECO:0000256" key="6">
    <source>
        <dbReference type="ARBA" id="ARBA00022679"/>
    </source>
</evidence>
<evidence type="ECO:0000256" key="5">
    <source>
        <dbReference type="ARBA" id="ARBA00022553"/>
    </source>
</evidence>
<name>A0A7R8XAQ2_9CRUS</name>
<dbReference type="PROSITE" id="PS00109">
    <property type="entry name" value="PROTEIN_KINASE_TYR"/>
    <property type="match status" value="1"/>
</dbReference>
<sequence>MSPFGALVAFVLLHLGLPGGVSQTPISLMVRRDWRLPADHPVGGVVERAQVIGGDRDSIVVFDLTPGSFKNGVHLFRIDPKSGVIYLNNSLHDKAGEQYSLYVVASEGKVTAKTEIRVVVDQPYGNGGGGPIRGPFFPGAHPHFPPHRPPSTPTTTTDDDQEEDSDEDPTRTSSAAVPTPPLDSPVVNNPPSGHSSTLSSTQSSASSSTQSSASSSTPSSSSANLGIATGEGQKVGAGDLTLTIVPIIVVVGTAPLLALAAWLLRRKIISRRKKKKGEGSVRFHLDEFQVSQKRILLFQHQSLHDFPLASKTGQSSMSLCLGVTRVDSAFMRRVTSLDGVTRLAGLVISQLKAPLTFPKRKMKNLFPPDTFQFLMHQLAASFRREVLRLLLKEEVKGESNSLDTLDGSGPSNEASAPPTALLNWQRALSNRYESADPTGPPLDADRKWEFPRHHLRIMGILGEGCFGQVWKCEALNINNEEGTQLVAVKTLKENAGEREKKDLLSELSVMKMFKPHPNVVTLLGCCTERDPLFVIMEYVPHGKLQSYLRASRAEHYYGNLHGRSSHLTSQDLTSFTFQVARGMEYLSSKGIIHRDLAARNILVGEGKTCKVADFGFARDVVGQDVYERKTEGRLPIRWMAPESLYDNIFTTKTDVWGFGVLMWEIVTLGSTPYPGMAAGEVMRRVRDGYRLEKPEHCRREIYNIMYYCWDRDPRERPTFSELVQLLEQLLLSDTDYIELDRFPDHAYYNILSNLSGEKLHNSALSKSSPNTSRAFRQLANEYPVFLRSLDKRDASTLAGDALARNIQLEFLKVTIGFDFQYKDNEEVVLWMNTVGPYHNRQETYAYFSLPFCPGPKETISHYHETLGEALIGVELEFSGLDIEYKVNVPKTRYCEVTMTEEHLKAFIYAVKNHYWYQMYIDDLPIWGIVGDVDESNKEYYLWTHKRLEIGYNNDQIVDVNLTSENKVKLALGAAIPFTYEVTWKPSTVPFKDRFDKYLDPTFFQHRIHWFSIFNSFMMVIFLVGLVSMILMRTLRKDYARYSKDEHDLDDMERDLGDEYGWKQVHGDVFRPPSHPLLFSALVGSGYQVFTVTLLVILFAIIGDLYTERGSVLSTAIFVYAATSAINGYAGGGLYSRMGGKQWIRQMLVSAFLIPFALCGTAFVINFIAMAYHASRAIPFTTMLAVSSICLFVVLPLTLVGTVLGRNLSGQPDYPCRVNAVPRPIPEKKWFMEPPIIVMVGGILPFGSIFIEVYFIFTSFWAYKIYYVYGFMLLVFVILVIVTVCITIVCTYFLLNAEDYRWQWTSFLAGASTSTYVYIYSFYYFIFKTKMYGLFQTVFYFGYMALFSLALGIMCGTVGFIGTSYFVRKIYSTVKID</sequence>
<feature type="compositionally biased region" description="Low complexity" evidence="24">
    <location>
        <begin position="133"/>
        <end position="142"/>
    </location>
</feature>
<feature type="transmembrane region" description="Helical" evidence="25">
    <location>
        <begin position="1177"/>
        <end position="1203"/>
    </location>
</feature>
<dbReference type="PRINTS" id="PR00109">
    <property type="entry name" value="TYRKINASE"/>
</dbReference>
<evidence type="ECO:0000256" key="22">
    <source>
        <dbReference type="PROSITE-ProRule" id="PRU00043"/>
    </source>
</evidence>
<gene>
    <name evidence="29" type="ORF">DSTB1V02_LOCUS3607</name>
</gene>
<organism evidence="29">
    <name type="scientific">Darwinula stevensoni</name>
    <dbReference type="NCBI Taxonomy" id="69355"/>
    <lineage>
        <taxon>Eukaryota</taxon>
        <taxon>Metazoa</taxon>
        <taxon>Ecdysozoa</taxon>
        <taxon>Arthropoda</taxon>
        <taxon>Crustacea</taxon>
        <taxon>Oligostraca</taxon>
        <taxon>Ostracoda</taxon>
        <taxon>Podocopa</taxon>
        <taxon>Podocopida</taxon>
        <taxon>Darwinulocopina</taxon>
        <taxon>Darwinuloidea</taxon>
        <taxon>Darwinulidae</taxon>
        <taxon>Darwinula</taxon>
    </lineage>
</organism>
<dbReference type="GO" id="GO:1902533">
    <property type="term" value="P:positive regulation of intracellular signal transduction"/>
    <property type="evidence" value="ECO:0007669"/>
    <property type="project" value="UniProtKB-ARBA"/>
</dbReference>
<dbReference type="InterPro" id="IPR004240">
    <property type="entry name" value="EMP70"/>
</dbReference>
<dbReference type="EMBL" id="CAJPEV010000481">
    <property type="protein sequence ID" value="CAG0885703.1"/>
    <property type="molecule type" value="Genomic_DNA"/>
</dbReference>
<feature type="compositionally biased region" description="Acidic residues" evidence="24">
    <location>
        <begin position="157"/>
        <end position="167"/>
    </location>
</feature>
<evidence type="ECO:0000256" key="26">
    <source>
        <dbReference type="SAM" id="SignalP"/>
    </source>
</evidence>
<protein>
    <recommendedName>
        <fullName evidence="4">receptor protein-tyrosine kinase</fullName>
        <ecNumber evidence="4">2.7.10.1</ecNumber>
    </recommendedName>
</protein>
<evidence type="ECO:0000256" key="12">
    <source>
        <dbReference type="ARBA" id="ARBA00022840"/>
    </source>
</evidence>
<dbReference type="EMBL" id="LR899998">
    <property type="protein sequence ID" value="CAD7243693.1"/>
    <property type="molecule type" value="Genomic_DNA"/>
</dbReference>
<dbReference type="GO" id="GO:0004714">
    <property type="term" value="F:transmembrane receptor protein tyrosine kinase activity"/>
    <property type="evidence" value="ECO:0007669"/>
    <property type="project" value="UniProtKB-EC"/>
</dbReference>
<reference evidence="29" key="1">
    <citation type="submission" date="2020-11" db="EMBL/GenBank/DDBJ databases">
        <authorList>
            <person name="Tran Van P."/>
        </authorList>
    </citation>
    <scope>NUCLEOTIDE SEQUENCE</scope>
</reference>
<evidence type="ECO:0000256" key="10">
    <source>
        <dbReference type="ARBA" id="ARBA00022741"/>
    </source>
</evidence>
<evidence type="ECO:0000256" key="2">
    <source>
        <dbReference type="ARBA" id="ARBA00004479"/>
    </source>
</evidence>
<evidence type="ECO:0000256" key="4">
    <source>
        <dbReference type="ARBA" id="ARBA00011902"/>
    </source>
</evidence>
<keyword evidence="22" id="KW-0106">Calcium</keyword>
<feature type="binding site" evidence="23">
    <location>
        <position position="489"/>
    </location>
    <ligand>
        <name>ATP</name>
        <dbReference type="ChEBI" id="CHEBI:30616"/>
    </ligand>
</feature>
<feature type="signal peptide" evidence="26">
    <location>
        <begin position="1"/>
        <end position="23"/>
    </location>
</feature>
<dbReference type="FunFam" id="3.30.200.20:FF:000593">
    <property type="entry name" value="Predicted protein"/>
    <property type="match status" value="1"/>
</dbReference>
<feature type="transmembrane region" description="Helical" evidence="25">
    <location>
        <begin position="1268"/>
        <end position="1294"/>
    </location>
</feature>
<keyword evidence="18" id="KW-0325">Glycoprotein</keyword>
<dbReference type="Pfam" id="PF07714">
    <property type="entry name" value="PK_Tyr_Ser-Thr"/>
    <property type="match status" value="1"/>
</dbReference>
<dbReference type="InterPro" id="IPR011009">
    <property type="entry name" value="Kinase-like_dom_sf"/>
</dbReference>
<keyword evidence="7 25" id="KW-0812">Transmembrane</keyword>
<evidence type="ECO:0000256" key="3">
    <source>
        <dbReference type="ARBA" id="ARBA00005227"/>
    </source>
</evidence>
<keyword evidence="14 25" id="KW-0472">Membrane</keyword>
<keyword evidence="17" id="KW-0675">Receptor</keyword>
<keyword evidence="8 26" id="KW-0732">Signal</keyword>
<dbReference type="PANTHER" id="PTHR10766:SF41">
    <property type="entry name" value="TRANSMEMBRANE 9 SUPERFAMILY MEMBER 3"/>
    <property type="match status" value="1"/>
</dbReference>
<dbReference type="OrthoDB" id="1666796at2759"/>
<dbReference type="InterPro" id="IPR020635">
    <property type="entry name" value="Tyr_kinase_cat_dom"/>
</dbReference>
<evidence type="ECO:0000256" key="11">
    <source>
        <dbReference type="ARBA" id="ARBA00022777"/>
    </source>
</evidence>
<feature type="transmembrane region" description="Helical" evidence="25">
    <location>
        <begin position="1337"/>
        <end position="1366"/>
    </location>
</feature>
<dbReference type="GO" id="GO:0072657">
    <property type="term" value="P:protein localization to membrane"/>
    <property type="evidence" value="ECO:0007669"/>
    <property type="project" value="TreeGrafter"/>
</dbReference>
<dbReference type="Gene3D" id="2.60.40.60">
    <property type="entry name" value="Cadherins"/>
    <property type="match status" value="1"/>
</dbReference>
<evidence type="ECO:0000256" key="15">
    <source>
        <dbReference type="ARBA" id="ARBA00023137"/>
    </source>
</evidence>
<dbReference type="SMART" id="SM00219">
    <property type="entry name" value="TyrKc"/>
    <property type="match status" value="1"/>
</dbReference>
<dbReference type="GO" id="GO:0007156">
    <property type="term" value="P:homophilic cell adhesion via plasma membrane adhesion molecules"/>
    <property type="evidence" value="ECO:0007669"/>
    <property type="project" value="InterPro"/>
</dbReference>
<dbReference type="SUPFAM" id="SSF56112">
    <property type="entry name" value="Protein kinase-like (PK-like)"/>
    <property type="match status" value="1"/>
</dbReference>
<dbReference type="InterPro" id="IPR000719">
    <property type="entry name" value="Prot_kinase_dom"/>
</dbReference>
<evidence type="ECO:0000256" key="16">
    <source>
        <dbReference type="ARBA" id="ARBA00023157"/>
    </source>
</evidence>
<evidence type="ECO:0000313" key="29">
    <source>
        <dbReference type="EMBL" id="CAD7243693.1"/>
    </source>
</evidence>
<dbReference type="InterPro" id="IPR008266">
    <property type="entry name" value="Tyr_kinase_AS"/>
</dbReference>
<keyword evidence="13 25" id="KW-1133">Transmembrane helix</keyword>
<dbReference type="GO" id="GO:0016020">
    <property type="term" value="C:membrane"/>
    <property type="evidence" value="ECO:0007669"/>
    <property type="project" value="UniProtKB-SubCell"/>
</dbReference>
<dbReference type="GO" id="GO:0005509">
    <property type="term" value="F:calcium ion binding"/>
    <property type="evidence" value="ECO:0007669"/>
    <property type="project" value="UniProtKB-UniRule"/>
</dbReference>
<keyword evidence="10 23" id="KW-0547">Nucleotide-binding</keyword>
<evidence type="ECO:0000256" key="14">
    <source>
        <dbReference type="ARBA" id="ARBA00023136"/>
    </source>
</evidence>
<dbReference type="InterPro" id="IPR015919">
    <property type="entry name" value="Cadherin-like_sf"/>
</dbReference>
<evidence type="ECO:0000256" key="25">
    <source>
        <dbReference type="SAM" id="Phobius"/>
    </source>
</evidence>
<evidence type="ECO:0000256" key="21">
    <source>
        <dbReference type="ARBA" id="ARBA00056965"/>
    </source>
</evidence>
<feature type="transmembrane region" description="Helical" evidence="25">
    <location>
        <begin position="1306"/>
        <end position="1325"/>
    </location>
</feature>
<feature type="compositionally biased region" description="Low complexity" evidence="24">
    <location>
        <begin position="195"/>
        <end position="223"/>
    </location>
</feature>
<evidence type="ECO:0000256" key="9">
    <source>
        <dbReference type="ARBA" id="ARBA00022737"/>
    </source>
</evidence>
<dbReference type="Gene3D" id="1.10.510.10">
    <property type="entry name" value="Transferase(Phosphotransferase) domain 1"/>
    <property type="match status" value="1"/>
</dbReference>
<keyword evidence="30" id="KW-1185">Reference proteome</keyword>
<dbReference type="CDD" id="cd00192">
    <property type="entry name" value="PTKc"/>
    <property type="match status" value="1"/>
</dbReference>
<evidence type="ECO:0000256" key="18">
    <source>
        <dbReference type="ARBA" id="ARBA00023180"/>
    </source>
</evidence>
<dbReference type="PANTHER" id="PTHR10766">
    <property type="entry name" value="TRANSMEMBRANE 9 SUPERFAMILY PROTEIN"/>
    <property type="match status" value="1"/>
</dbReference>
<dbReference type="InterPro" id="IPR001245">
    <property type="entry name" value="Ser-Thr/Tyr_kinase_cat_dom"/>
</dbReference>
<keyword evidence="6" id="KW-0808">Transferase</keyword>
<dbReference type="InterPro" id="IPR017441">
    <property type="entry name" value="Protein_kinase_ATP_BS"/>
</dbReference>
<dbReference type="Pfam" id="PF02990">
    <property type="entry name" value="EMP70"/>
    <property type="match status" value="1"/>
</dbReference>
<evidence type="ECO:0000256" key="20">
    <source>
        <dbReference type="ARBA" id="ARBA00051243"/>
    </source>
</evidence>
<dbReference type="PROSITE" id="PS50268">
    <property type="entry name" value="CADHERIN_2"/>
    <property type="match status" value="1"/>
</dbReference>
<keyword evidence="16" id="KW-1015">Disulfide bond</keyword>
<dbReference type="CDD" id="cd11304">
    <property type="entry name" value="Cadherin_repeat"/>
    <property type="match status" value="1"/>
</dbReference>
<dbReference type="EC" id="2.7.10.1" evidence="4"/>
<feature type="region of interest" description="Disordered" evidence="24">
    <location>
        <begin position="125"/>
        <end position="225"/>
    </location>
</feature>
<comment type="similarity">
    <text evidence="3">Belongs to the nonaspanin (TM9SF) (TC 9.A.2) family.</text>
</comment>
<keyword evidence="11" id="KW-0418">Kinase</keyword>
<feature type="transmembrane region" description="Helical" evidence="25">
    <location>
        <begin position="1007"/>
        <end position="1030"/>
    </location>
</feature>
<feature type="transmembrane region" description="Helical" evidence="25">
    <location>
        <begin position="1076"/>
        <end position="1101"/>
    </location>
</feature>
<dbReference type="PROSITE" id="PS00107">
    <property type="entry name" value="PROTEIN_KINASE_ATP"/>
    <property type="match status" value="1"/>
</dbReference>
<evidence type="ECO:0000313" key="30">
    <source>
        <dbReference type="Proteomes" id="UP000677054"/>
    </source>
</evidence>
<feature type="transmembrane region" description="Helical" evidence="25">
    <location>
        <begin position="1113"/>
        <end position="1134"/>
    </location>
</feature>
<keyword evidence="5" id="KW-0597">Phosphoprotein</keyword>
<keyword evidence="12 23" id="KW-0067">ATP-binding</keyword>
<evidence type="ECO:0000256" key="1">
    <source>
        <dbReference type="ARBA" id="ARBA00004141"/>
    </source>
</evidence>
<evidence type="ECO:0000256" key="23">
    <source>
        <dbReference type="PROSITE-ProRule" id="PRU10141"/>
    </source>
</evidence>
<dbReference type="GO" id="GO:0005524">
    <property type="term" value="F:ATP binding"/>
    <property type="evidence" value="ECO:0007669"/>
    <property type="project" value="UniProtKB-UniRule"/>
</dbReference>
<evidence type="ECO:0000256" key="7">
    <source>
        <dbReference type="ARBA" id="ARBA00022692"/>
    </source>
</evidence>
<dbReference type="InterPro" id="IPR002126">
    <property type="entry name" value="Cadherin-like_dom"/>
</dbReference>
<comment type="catalytic activity">
    <reaction evidence="20">
        <text>L-tyrosyl-[protein] + ATP = O-phospho-L-tyrosyl-[protein] + ADP + H(+)</text>
        <dbReference type="Rhea" id="RHEA:10596"/>
        <dbReference type="Rhea" id="RHEA-COMP:10136"/>
        <dbReference type="Rhea" id="RHEA-COMP:20101"/>
        <dbReference type="ChEBI" id="CHEBI:15378"/>
        <dbReference type="ChEBI" id="CHEBI:30616"/>
        <dbReference type="ChEBI" id="CHEBI:46858"/>
        <dbReference type="ChEBI" id="CHEBI:61978"/>
        <dbReference type="ChEBI" id="CHEBI:456216"/>
        <dbReference type="EC" id="2.7.10.1"/>
    </reaction>
</comment>
<evidence type="ECO:0000259" key="27">
    <source>
        <dbReference type="PROSITE" id="PS50011"/>
    </source>
</evidence>
<feature type="domain" description="Protein kinase" evidence="27">
    <location>
        <begin position="455"/>
        <end position="730"/>
    </location>
</feature>
<dbReference type="FunFam" id="1.10.510.10:FF:000190">
    <property type="entry name" value="Proto-oncogene tyrosine-protein kinase receptor Ret"/>
    <property type="match status" value="1"/>
</dbReference>
<feature type="chain" id="PRO_5036209099" description="receptor protein-tyrosine kinase" evidence="26">
    <location>
        <begin position="24"/>
        <end position="1376"/>
    </location>
</feature>